<evidence type="ECO:0000313" key="3">
    <source>
        <dbReference type="EMBL" id="RID87071.1"/>
    </source>
</evidence>
<keyword evidence="2" id="KW-1133">Transmembrane helix</keyword>
<evidence type="ECO:0000313" key="4">
    <source>
        <dbReference type="Proteomes" id="UP000266016"/>
    </source>
</evidence>
<comment type="caution">
    <text evidence="3">The sequence shown here is derived from an EMBL/GenBank/DDBJ whole genome shotgun (WGS) entry which is preliminary data.</text>
</comment>
<feature type="coiled-coil region" evidence="1">
    <location>
        <begin position="73"/>
        <end position="135"/>
    </location>
</feature>
<organism evidence="3 4">
    <name type="scientific">Peribacillus asahii</name>
    <dbReference type="NCBI Taxonomy" id="228899"/>
    <lineage>
        <taxon>Bacteria</taxon>
        <taxon>Bacillati</taxon>
        <taxon>Bacillota</taxon>
        <taxon>Bacilli</taxon>
        <taxon>Bacillales</taxon>
        <taxon>Bacillaceae</taxon>
        <taxon>Peribacillus</taxon>
    </lineage>
</organism>
<evidence type="ECO:0000256" key="1">
    <source>
        <dbReference type="SAM" id="Coils"/>
    </source>
</evidence>
<sequence length="243" mass="28701">MSKNNEVQIVEDVKEEMQNWMLEQQLTNMENTLSDTISFFSTTFAIVGIGVTILLVFAGWWLNRLFNTKLEKVQEFSNSVSENKTDIEKIEKELIKRLGHIKELENSLREETGKLTNQEEINSFLEKENNYLKEQVEFTLTLTRFQSVILRIEEHLTKINESMIESSEWGSESETPVEDFEWQKKDYLEAKAIYEHFNDTEYHLADYLGDLEAEEQGDRLEELQEKLKSAQEFYYLLLSILEK</sequence>
<keyword evidence="1" id="KW-0175">Coiled coil</keyword>
<feature type="transmembrane region" description="Helical" evidence="2">
    <location>
        <begin position="37"/>
        <end position="62"/>
    </location>
</feature>
<protein>
    <submittedName>
        <fullName evidence="3">Uncharacterized protein</fullName>
    </submittedName>
</protein>
<dbReference type="Proteomes" id="UP000266016">
    <property type="component" value="Unassembled WGS sequence"/>
</dbReference>
<keyword evidence="4" id="KW-1185">Reference proteome</keyword>
<reference evidence="3 4" key="1">
    <citation type="submission" date="2018-08" db="EMBL/GenBank/DDBJ databases">
        <title>Bacillus jemisoniae sp. nov., Bacillus chryseoplanitiae sp. nov., Bacillus resnikiae sp. nov., and Bacillus frankliniae sp. nov., isolated from Viking spacecraft and associated surfaces.</title>
        <authorList>
            <person name="Seuylemezian A."/>
            <person name="Vaishampayan P."/>
        </authorList>
    </citation>
    <scope>NUCLEOTIDE SEQUENCE [LARGE SCALE GENOMIC DNA]</scope>
    <source>
        <strain evidence="3 4">MA001</strain>
    </source>
</reference>
<dbReference type="RefSeq" id="WP_119116466.1">
    <property type="nucleotide sequence ID" value="NZ_QWVS01000013.1"/>
</dbReference>
<proteinExistence type="predicted"/>
<dbReference type="EMBL" id="QWVS01000013">
    <property type="protein sequence ID" value="RID87071.1"/>
    <property type="molecule type" value="Genomic_DNA"/>
</dbReference>
<name>A0A398BC98_9BACI</name>
<accession>A0A398BC98</accession>
<gene>
    <name evidence="3" type="ORF">D1953_07070</name>
</gene>
<dbReference type="AlphaFoldDB" id="A0A398BC98"/>
<evidence type="ECO:0000256" key="2">
    <source>
        <dbReference type="SAM" id="Phobius"/>
    </source>
</evidence>
<keyword evidence="2" id="KW-0472">Membrane</keyword>
<keyword evidence="2" id="KW-0812">Transmembrane</keyword>